<accession>A0ABS6FDA1</accession>
<dbReference type="Proteomes" id="UP000787672">
    <property type="component" value="Unassembled WGS sequence"/>
</dbReference>
<name>A0ABS6FDA1_9FIRM</name>
<protein>
    <submittedName>
        <fullName evidence="2">Uncharacterized protein</fullName>
    </submittedName>
</protein>
<evidence type="ECO:0000313" key="3">
    <source>
        <dbReference type="Proteomes" id="UP000787672"/>
    </source>
</evidence>
<organism evidence="2 3">
    <name type="scientific">Dysosmobacter acutus</name>
    <dbReference type="NCBI Taxonomy" id="2841504"/>
    <lineage>
        <taxon>Bacteria</taxon>
        <taxon>Bacillati</taxon>
        <taxon>Bacillota</taxon>
        <taxon>Clostridia</taxon>
        <taxon>Eubacteriales</taxon>
        <taxon>Oscillospiraceae</taxon>
        <taxon>Dysosmobacter</taxon>
    </lineage>
</organism>
<sequence length="267" mass="29473">MKDFNIPLLTAEDIDCRVQSVSKAKNGTVGAVLLLYKDARVDMRILDQVFGPGNWQRTHELINGNLFCTIEIWDDEKAAWVKKQDVGVESNTEKEKGQASDAFKRAGFNVGIGRELYSAPFTYVELNDGEWKVEKVQGRDVYRTYPNVKFSVTKIGYNDRREIVDLTIVDRFGNVRFLCEGGVQKKVNQGGQGSRQGAQSGRQAQTPPPAAQTSQAAQRAPQGAPSPAIPVGGAVCPVCGGPISDAERDYSLRKYGRELCRKCQRNA</sequence>
<evidence type="ECO:0000256" key="1">
    <source>
        <dbReference type="SAM" id="MobiDB-lite"/>
    </source>
</evidence>
<gene>
    <name evidence="2" type="ORF">KQI82_15235</name>
</gene>
<proteinExistence type="predicted"/>
<keyword evidence="3" id="KW-1185">Reference proteome</keyword>
<feature type="region of interest" description="Disordered" evidence="1">
    <location>
        <begin position="187"/>
        <end position="229"/>
    </location>
</feature>
<reference evidence="2 3" key="1">
    <citation type="submission" date="2021-06" db="EMBL/GenBank/DDBJ databases">
        <authorList>
            <person name="Sun Q."/>
            <person name="Li D."/>
        </authorList>
    </citation>
    <scope>NUCLEOTIDE SEQUENCE [LARGE SCALE GENOMIC DNA]</scope>
    <source>
        <strain evidence="2 3">MSJ-2</strain>
    </source>
</reference>
<dbReference type="RefSeq" id="WP_216633529.1">
    <property type="nucleotide sequence ID" value="NZ_JAHLQN010000001.1"/>
</dbReference>
<dbReference type="EMBL" id="JAHLQN010000001">
    <property type="protein sequence ID" value="MBU5628263.1"/>
    <property type="molecule type" value="Genomic_DNA"/>
</dbReference>
<comment type="caution">
    <text evidence="2">The sequence shown here is derived from an EMBL/GenBank/DDBJ whole genome shotgun (WGS) entry which is preliminary data.</text>
</comment>
<feature type="compositionally biased region" description="Low complexity" evidence="1">
    <location>
        <begin position="187"/>
        <end position="222"/>
    </location>
</feature>
<evidence type="ECO:0000313" key="2">
    <source>
        <dbReference type="EMBL" id="MBU5628263.1"/>
    </source>
</evidence>